<reference evidence="1 2" key="1">
    <citation type="submission" date="2018-05" db="EMBL/GenBank/DDBJ databases">
        <title>Marinilabilia rubrum sp. nov., isolated from saltern sediment.</title>
        <authorList>
            <person name="Zhang R."/>
        </authorList>
    </citation>
    <scope>NUCLEOTIDE SEQUENCE [LARGE SCALE GENOMIC DNA]</scope>
    <source>
        <strain evidence="1 2">WTE16</strain>
    </source>
</reference>
<protein>
    <submittedName>
        <fullName evidence="1">Uncharacterized protein</fullName>
    </submittedName>
</protein>
<dbReference type="OrthoDB" id="1115360at2"/>
<sequence>MLKALNFSNLLSFDLYDLARISLQVFDHCPSHRSTLLPFVEDVRESLQTYELTFQRRVISSVMERKTLQASKRDEAYIAFVRFVEASCHRLSGKHSVLGTELLSVLQKHTWQSNNDGYQRQITGLPRLIKELDLYHLETIEQLGASDWFDELVRAQNDFDSLSDEKKIGAFKEISVRETRPLLENALRSLFWITDRLYQSAPDEDLGKSVASLNSVVRKLTTKVEREICSEVFGKMSAMGS</sequence>
<organism evidence="1 2">
    <name type="scientific">Marinilabilia rubra</name>
    <dbReference type="NCBI Taxonomy" id="2162893"/>
    <lineage>
        <taxon>Bacteria</taxon>
        <taxon>Pseudomonadati</taxon>
        <taxon>Bacteroidota</taxon>
        <taxon>Bacteroidia</taxon>
        <taxon>Marinilabiliales</taxon>
        <taxon>Marinilabiliaceae</taxon>
        <taxon>Marinilabilia</taxon>
    </lineage>
</organism>
<proteinExistence type="predicted"/>
<dbReference type="EMBL" id="QEWP01000003">
    <property type="protein sequence ID" value="PWE00528.1"/>
    <property type="molecule type" value="Genomic_DNA"/>
</dbReference>
<dbReference type="InterPro" id="IPR046228">
    <property type="entry name" value="DUF6261"/>
</dbReference>
<dbReference type="RefSeq" id="WP_109263567.1">
    <property type="nucleotide sequence ID" value="NZ_QEWP01000003.1"/>
</dbReference>
<dbReference type="Pfam" id="PF19775">
    <property type="entry name" value="DUF6261"/>
    <property type="match status" value="1"/>
</dbReference>
<gene>
    <name evidence="1" type="ORF">DDZ16_06270</name>
</gene>
<evidence type="ECO:0000313" key="2">
    <source>
        <dbReference type="Proteomes" id="UP000244956"/>
    </source>
</evidence>
<dbReference type="AlphaFoldDB" id="A0A2U2BBT9"/>
<dbReference type="Proteomes" id="UP000244956">
    <property type="component" value="Unassembled WGS sequence"/>
</dbReference>
<evidence type="ECO:0000313" key="1">
    <source>
        <dbReference type="EMBL" id="PWE00528.1"/>
    </source>
</evidence>
<accession>A0A2U2BBT9</accession>
<name>A0A2U2BBT9_9BACT</name>
<comment type="caution">
    <text evidence="1">The sequence shown here is derived from an EMBL/GenBank/DDBJ whole genome shotgun (WGS) entry which is preliminary data.</text>
</comment>
<keyword evidence="2" id="KW-1185">Reference proteome</keyword>